<reference evidence="2 3" key="1">
    <citation type="submission" date="2019-06" db="EMBL/GenBank/DDBJ databases">
        <title>Amycolatopsis alkalitolerans sp. nov., isolated from Gastrodia elata Blume.</title>
        <authorList>
            <person name="Narsing Rao M.P."/>
            <person name="Li W.J."/>
        </authorList>
    </citation>
    <scope>NUCLEOTIDE SEQUENCE [LARGE SCALE GENOMIC DNA]</scope>
    <source>
        <strain evidence="2 3">SYSUP0005</strain>
    </source>
</reference>
<feature type="region of interest" description="Disordered" evidence="1">
    <location>
        <begin position="30"/>
        <end position="69"/>
    </location>
</feature>
<dbReference type="Proteomes" id="UP000305546">
    <property type="component" value="Unassembled WGS sequence"/>
</dbReference>
<sequence>MVGWDNVIIGLRQDISVEIFNSGVITDETLPARPPGHRQHHRDTVCVPGDSLPAPRGRGGVTPKAADGDTVRPCGGTTIAYSRQLLPSVRFTVWCASDADTTRVPRCDTVTEYDAKPSGTSGTSNGIVHDVITFAAEIPTRGADIV</sequence>
<accession>A0A5C4MAC3</accession>
<protein>
    <submittedName>
        <fullName evidence="2">Uncharacterized protein</fullName>
    </submittedName>
</protein>
<dbReference type="AlphaFoldDB" id="A0A5C4MAC3"/>
<evidence type="ECO:0000256" key="1">
    <source>
        <dbReference type="SAM" id="MobiDB-lite"/>
    </source>
</evidence>
<dbReference type="EMBL" id="VDFW01000002">
    <property type="protein sequence ID" value="TNC29169.1"/>
    <property type="molecule type" value="Genomic_DNA"/>
</dbReference>
<name>A0A5C4MAC3_9PSEU</name>
<organism evidence="2 3">
    <name type="scientific">Amycolatopsis alkalitolerans</name>
    <dbReference type="NCBI Taxonomy" id="2547244"/>
    <lineage>
        <taxon>Bacteria</taxon>
        <taxon>Bacillati</taxon>
        <taxon>Actinomycetota</taxon>
        <taxon>Actinomycetes</taxon>
        <taxon>Pseudonocardiales</taxon>
        <taxon>Pseudonocardiaceae</taxon>
        <taxon>Amycolatopsis</taxon>
    </lineage>
</organism>
<evidence type="ECO:0000313" key="3">
    <source>
        <dbReference type="Proteomes" id="UP000305546"/>
    </source>
</evidence>
<dbReference type="RefSeq" id="WP_139095113.1">
    <property type="nucleotide sequence ID" value="NZ_VDFW01000002.1"/>
</dbReference>
<proteinExistence type="predicted"/>
<gene>
    <name evidence="2" type="ORF">FG385_03530</name>
</gene>
<evidence type="ECO:0000313" key="2">
    <source>
        <dbReference type="EMBL" id="TNC29169.1"/>
    </source>
</evidence>
<keyword evidence="3" id="KW-1185">Reference proteome</keyword>
<comment type="caution">
    <text evidence="2">The sequence shown here is derived from an EMBL/GenBank/DDBJ whole genome shotgun (WGS) entry which is preliminary data.</text>
</comment>